<dbReference type="RefSeq" id="WP_078755775.1">
    <property type="nucleotide sequence ID" value="NZ_FUWO01000007.1"/>
</dbReference>
<sequence>MKNKNIHKIIISLCTVTLLILSISKMLTAISDRYESVNYCYMLMYGRIEEERGDIECWKE</sequence>
<evidence type="ECO:0000313" key="1">
    <source>
        <dbReference type="EMBL" id="SJZ51361.1"/>
    </source>
</evidence>
<organism evidence="1 2">
    <name type="scientific">Globicatella sulfidifaciens DSM 15739</name>
    <dbReference type="NCBI Taxonomy" id="1121925"/>
    <lineage>
        <taxon>Bacteria</taxon>
        <taxon>Bacillati</taxon>
        <taxon>Bacillota</taxon>
        <taxon>Bacilli</taxon>
        <taxon>Lactobacillales</taxon>
        <taxon>Aerococcaceae</taxon>
        <taxon>Globicatella</taxon>
    </lineage>
</organism>
<dbReference type="STRING" id="1121925.SAMN02746011_01008"/>
<keyword evidence="2" id="KW-1185">Reference proteome</keyword>
<protein>
    <submittedName>
        <fullName evidence="1">Uncharacterized protein</fullName>
    </submittedName>
</protein>
<dbReference type="Proteomes" id="UP000189941">
    <property type="component" value="Unassembled WGS sequence"/>
</dbReference>
<gene>
    <name evidence="1" type="ORF">SAMN02746011_01008</name>
</gene>
<evidence type="ECO:0000313" key="2">
    <source>
        <dbReference type="Proteomes" id="UP000189941"/>
    </source>
</evidence>
<reference evidence="2" key="1">
    <citation type="submission" date="2017-02" db="EMBL/GenBank/DDBJ databases">
        <authorList>
            <person name="Varghese N."/>
            <person name="Submissions S."/>
        </authorList>
    </citation>
    <scope>NUCLEOTIDE SEQUENCE [LARGE SCALE GENOMIC DNA]</scope>
    <source>
        <strain evidence="2">DSM 15739</strain>
    </source>
</reference>
<accession>A0A1T4L9V9</accession>
<dbReference type="EMBL" id="FUWO01000007">
    <property type="protein sequence ID" value="SJZ51361.1"/>
    <property type="molecule type" value="Genomic_DNA"/>
</dbReference>
<dbReference type="AlphaFoldDB" id="A0A1T4L9V9"/>
<name>A0A1T4L9V9_9LACT</name>
<proteinExistence type="predicted"/>